<dbReference type="Proteomes" id="UP000570166">
    <property type="component" value="Unassembled WGS sequence"/>
</dbReference>
<sequence>MSWWALYQELKGWQSGIGSILGFGGLIAGALFNARLNRKRDNRLRDIEAITIALSLYGEIKLLRENVAAIASGLGAWFIIRGAYGNDLPDHYREIYPVREPTLYNALASKLGMLNPDLLLPITKFYSDYEAAVGHFPKLFNNEGRTISYGPEWVIEPAVRAVEDIEAGLRRIERLGAIQTPASIPSTGRAKEALRLVEDLRPDPE</sequence>
<reference evidence="2 3" key="1">
    <citation type="submission" date="2020-07" db="EMBL/GenBank/DDBJ databases">
        <authorList>
            <person name="Sun Q."/>
        </authorList>
    </citation>
    <scope>NUCLEOTIDE SEQUENCE [LARGE SCALE GENOMIC DNA]</scope>
    <source>
        <strain evidence="2 3">CGMCC 1.13654</strain>
    </source>
</reference>
<accession>A0A838L4G7</accession>
<keyword evidence="3" id="KW-1185">Reference proteome</keyword>
<gene>
    <name evidence="2" type="ORF">HZF05_03245</name>
</gene>
<keyword evidence="1" id="KW-0472">Membrane</keyword>
<dbReference type="EMBL" id="JACEIB010000001">
    <property type="protein sequence ID" value="MBA2933106.1"/>
    <property type="molecule type" value="Genomic_DNA"/>
</dbReference>
<feature type="transmembrane region" description="Helical" evidence="1">
    <location>
        <begin position="12"/>
        <end position="34"/>
    </location>
</feature>
<organism evidence="2 3">
    <name type="scientific">Sphingomonas chungangi</name>
    <dbReference type="NCBI Taxonomy" id="2683589"/>
    <lineage>
        <taxon>Bacteria</taxon>
        <taxon>Pseudomonadati</taxon>
        <taxon>Pseudomonadota</taxon>
        <taxon>Alphaproteobacteria</taxon>
        <taxon>Sphingomonadales</taxon>
        <taxon>Sphingomonadaceae</taxon>
        <taxon>Sphingomonas</taxon>
    </lineage>
</organism>
<evidence type="ECO:0000313" key="2">
    <source>
        <dbReference type="EMBL" id="MBA2933106.1"/>
    </source>
</evidence>
<proteinExistence type="predicted"/>
<evidence type="ECO:0000313" key="3">
    <source>
        <dbReference type="Proteomes" id="UP000570166"/>
    </source>
</evidence>
<dbReference type="RefSeq" id="WP_160365164.1">
    <property type="nucleotide sequence ID" value="NZ_JACEIB010000001.1"/>
</dbReference>
<keyword evidence="1" id="KW-0812">Transmembrane</keyword>
<evidence type="ECO:0000256" key="1">
    <source>
        <dbReference type="SAM" id="Phobius"/>
    </source>
</evidence>
<keyword evidence="1" id="KW-1133">Transmembrane helix</keyword>
<dbReference type="AlphaFoldDB" id="A0A838L4G7"/>
<protein>
    <submittedName>
        <fullName evidence="2">Uncharacterized protein</fullName>
    </submittedName>
</protein>
<name>A0A838L4G7_9SPHN</name>
<comment type="caution">
    <text evidence="2">The sequence shown here is derived from an EMBL/GenBank/DDBJ whole genome shotgun (WGS) entry which is preliminary data.</text>
</comment>